<accession>A0ACD3QVD7</accession>
<dbReference type="EMBL" id="CM011687">
    <property type="protein sequence ID" value="TMS11110.1"/>
    <property type="molecule type" value="Genomic_DNA"/>
</dbReference>
<evidence type="ECO:0000313" key="1">
    <source>
        <dbReference type="EMBL" id="TMS11110.1"/>
    </source>
</evidence>
<proteinExistence type="predicted"/>
<gene>
    <name evidence="1" type="ORF">E3U43_020103</name>
</gene>
<reference evidence="1" key="1">
    <citation type="submission" date="2018-11" db="EMBL/GenBank/DDBJ databases">
        <title>The sequence and de novo assembly of Larimichthys crocea genome using PacBio and Hi-C technologies.</title>
        <authorList>
            <person name="Xu P."/>
            <person name="Chen B."/>
            <person name="Zhou Z."/>
            <person name="Ke Q."/>
            <person name="Wu Y."/>
            <person name="Bai H."/>
            <person name="Pu F."/>
        </authorList>
    </citation>
    <scope>NUCLEOTIDE SEQUENCE</scope>
    <source>
        <tissue evidence="1">Muscle</tissue>
    </source>
</reference>
<dbReference type="Proteomes" id="UP000793456">
    <property type="component" value="Chromosome XIV"/>
</dbReference>
<sequence length="136" mass="14737">MSDLILLSHTDLPPVILVLLAQSLRMQRKNTDTQLARAYDPLELDGFISPCHPQAVPQPLDLMEEPANRRNGAFTSQNSSLSSLDYSDLTLSLPALPPSEVRGGEDRGSAVFGMPTPYITGSDLWEGRGGLESMAV</sequence>
<comment type="caution">
    <text evidence="1">The sequence shown here is derived from an EMBL/GenBank/DDBJ whole genome shotgun (WGS) entry which is preliminary data.</text>
</comment>
<name>A0ACD3QVD7_LARCR</name>
<evidence type="ECO:0000313" key="2">
    <source>
        <dbReference type="Proteomes" id="UP000793456"/>
    </source>
</evidence>
<protein>
    <submittedName>
        <fullName evidence="1">Uncharacterized protein</fullName>
    </submittedName>
</protein>
<keyword evidence="2" id="KW-1185">Reference proteome</keyword>
<organism evidence="1 2">
    <name type="scientific">Larimichthys crocea</name>
    <name type="common">Large yellow croaker</name>
    <name type="synonym">Pseudosciaena crocea</name>
    <dbReference type="NCBI Taxonomy" id="215358"/>
    <lineage>
        <taxon>Eukaryota</taxon>
        <taxon>Metazoa</taxon>
        <taxon>Chordata</taxon>
        <taxon>Craniata</taxon>
        <taxon>Vertebrata</taxon>
        <taxon>Euteleostomi</taxon>
        <taxon>Actinopterygii</taxon>
        <taxon>Neopterygii</taxon>
        <taxon>Teleostei</taxon>
        <taxon>Neoteleostei</taxon>
        <taxon>Acanthomorphata</taxon>
        <taxon>Eupercaria</taxon>
        <taxon>Sciaenidae</taxon>
        <taxon>Larimichthys</taxon>
    </lineage>
</organism>